<name>A0A482YFM5_9EURY</name>
<gene>
    <name evidence="2" type="ORF">BDK88_0610</name>
</gene>
<keyword evidence="1" id="KW-0472">Membrane</keyword>
<dbReference type="Proteomes" id="UP000291097">
    <property type="component" value="Unassembled WGS sequence"/>
</dbReference>
<accession>A0A482YFM5</accession>
<protein>
    <recommendedName>
        <fullName evidence="4">ZIP Zinc transporter</fullName>
    </recommendedName>
</protein>
<keyword evidence="1" id="KW-1133">Transmembrane helix</keyword>
<reference evidence="2 3" key="1">
    <citation type="submission" date="2019-02" db="EMBL/GenBank/DDBJ databases">
        <title>Genomic Encyclopedia of Archaeal and Bacterial Type Strains, Phase II (KMG-II): from individual species to whole genera.</title>
        <authorList>
            <person name="Goeker M."/>
        </authorList>
    </citation>
    <scope>NUCLEOTIDE SEQUENCE [LARGE SCALE GENOMIC DNA]</scope>
    <source>
        <strain evidence="2 3">DSM 18328</strain>
    </source>
</reference>
<dbReference type="RefSeq" id="WP_130499109.1">
    <property type="nucleotide sequence ID" value="NZ_SHMP01000003.1"/>
</dbReference>
<feature type="transmembrane region" description="Helical" evidence="1">
    <location>
        <begin position="118"/>
        <end position="138"/>
    </location>
</feature>
<feature type="transmembrane region" description="Helical" evidence="1">
    <location>
        <begin position="144"/>
        <end position="163"/>
    </location>
</feature>
<feature type="transmembrane region" description="Helical" evidence="1">
    <location>
        <begin position="175"/>
        <end position="192"/>
    </location>
</feature>
<proteinExistence type="predicted"/>
<evidence type="ECO:0000313" key="3">
    <source>
        <dbReference type="Proteomes" id="UP000291097"/>
    </source>
</evidence>
<sequence>MLSIGAPRADTAAVVVATVALTLPHLFAGRLGVSGRIPRSRWLSIAGGVSVAYVFVHLLPDVGEAAATLAAHGSPTAFAEHHGYLIALLGFVTFYGLERLVRRSNADSDRTGSAGDGIFWIHVSSFAAYNAIVGYLLWDRELGSLLLFSVAMALHFFVTDDGLRAHHGRTYHRRGRWVLATAVIVGAVAGYALENVDLLIAVFVPFLAGGVILNVIKEELPSDRESRFWAFAVGAAGYAVLLLFV</sequence>
<organism evidence="2 3">
    <name type="scientific">Natrinema hispanicum</name>
    <dbReference type="NCBI Taxonomy" id="392421"/>
    <lineage>
        <taxon>Archaea</taxon>
        <taxon>Methanobacteriati</taxon>
        <taxon>Methanobacteriota</taxon>
        <taxon>Stenosarchaea group</taxon>
        <taxon>Halobacteria</taxon>
        <taxon>Halobacteriales</taxon>
        <taxon>Natrialbaceae</taxon>
        <taxon>Natrinema</taxon>
    </lineage>
</organism>
<comment type="caution">
    <text evidence="2">The sequence shown here is derived from an EMBL/GenBank/DDBJ whole genome shotgun (WGS) entry which is preliminary data.</text>
</comment>
<keyword evidence="1" id="KW-0812">Transmembrane</keyword>
<feature type="transmembrane region" description="Helical" evidence="1">
    <location>
        <begin position="12"/>
        <end position="33"/>
    </location>
</feature>
<evidence type="ECO:0000313" key="2">
    <source>
        <dbReference type="EMBL" id="RZV11729.1"/>
    </source>
</evidence>
<feature type="transmembrane region" description="Helical" evidence="1">
    <location>
        <begin position="198"/>
        <end position="216"/>
    </location>
</feature>
<dbReference type="OrthoDB" id="306050at2157"/>
<dbReference type="EMBL" id="SHMP01000003">
    <property type="protein sequence ID" value="RZV11729.1"/>
    <property type="molecule type" value="Genomic_DNA"/>
</dbReference>
<feature type="transmembrane region" description="Helical" evidence="1">
    <location>
        <begin position="42"/>
        <end position="59"/>
    </location>
</feature>
<feature type="transmembrane region" description="Helical" evidence="1">
    <location>
        <begin position="79"/>
        <end position="97"/>
    </location>
</feature>
<evidence type="ECO:0008006" key="4">
    <source>
        <dbReference type="Google" id="ProtNLM"/>
    </source>
</evidence>
<feature type="transmembrane region" description="Helical" evidence="1">
    <location>
        <begin position="228"/>
        <end position="244"/>
    </location>
</feature>
<evidence type="ECO:0000256" key="1">
    <source>
        <dbReference type="SAM" id="Phobius"/>
    </source>
</evidence>
<dbReference type="AlphaFoldDB" id="A0A482YFM5"/>